<keyword evidence="3" id="KW-1185">Reference proteome</keyword>
<organism evidence="2 3">
    <name type="scientific">Gottfriedia solisilvae</name>
    <dbReference type="NCBI Taxonomy" id="1516104"/>
    <lineage>
        <taxon>Bacteria</taxon>
        <taxon>Bacillati</taxon>
        <taxon>Bacillota</taxon>
        <taxon>Bacilli</taxon>
        <taxon>Bacillales</taxon>
        <taxon>Bacillaceae</taxon>
        <taxon>Gottfriedia</taxon>
    </lineage>
</organism>
<dbReference type="OrthoDB" id="127805at2"/>
<name>A0A8J3EZU2_9BACI</name>
<dbReference type="InterPro" id="IPR014973">
    <property type="entry name" value="DUF1835"/>
</dbReference>
<protein>
    <recommendedName>
        <fullName evidence="1">DUF1835 domain-containing protein</fullName>
    </recommendedName>
</protein>
<gene>
    <name evidence="2" type="ORF">GCM10007380_27230</name>
</gene>
<evidence type="ECO:0000313" key="3">
    <source>
        <dbReference type="Proteomes" id="UP000626244"/>
    </source>
</evidence>
<evidence type="ECO:0000313" key="2">
    <source>
        <dbReference type="EMBL" id="GGI15289.1"/>
    </source>
</evidence>
<evidence type="ECO:0000259" key="1">
    <source>
        <dbReference type="Pfam" id="PF08874"/>
    </source>
</evidence>
<comment type="caution">
    <text evidence="2">The sequence shown here is derived from an EMBL/GenBank/DDBJ whole genome shotgun (WGS) entry which is preliminary data.</text>
</comment>
<proteinExistence type="predicted"/>
<feature type="domain" description="DUF1835" evidence="1">
    <location>
        <begin position="2"/>
        <end position="103"/>
    </location>
</feature>
<dbReference type="EMBL" id="BMHB01000001">
    <property type="protein sequence ID" value="GGI15289.1"/>
    <property type="molecule type" value="Genomic_DNA"/>
</dbReference>
<dbReference type="Pfam" id="PF08874">
    <property type="entry name" value="DUF1835"/>
    <property type="match status" value="1"/>
</dbReference>
<dbReference type="AlphaFoldDB" id="A0A8J3EZU2"/>
<dbReference type="RefSeq" id="WP_087999825.1">
    <property type="nucleotide sequence ID" value="NZ_BMHB01000001.1"/>
</dbReference>
<reference evidence="3" key="1">
    <citation type="journal article" date="2019" name="Int. J. Syst. Evol. Microbiol.">
        <title>The Global Catalogue of Microorganisms (GCM) 10K type strain sequencing project: providing services to taxonomists for standard genome sequencing and annotation.</title>
        <authorList>
            <consortium name="The Broad Institute Genomics Platform"/>
            <consortium name="The Broad Institute Genome Sequencing Center for Infectious Disease"/>
            <person name="Wu L."/>
            <person name="Ma J."/>
        </authorList>
    </citation>
    <scope>NUCLEOTIDE SEQUENCE [LARGE SCALE GENOMIC DNA]</scope>
    <source>
        <strain evidence="3">CGMCC 1.14993</strain>
    </source>
</reference>
<dbReference type="Proteomes" id="UP000626244">
    <property type="component" value="Unassembled WGS sequence"/>
</dbReference>
<sequence length="304" mass="35080">MIHIVNGDVVGNKLINLEKVIVWREMYDVGPFNLMWSNEELYQNRASFFEQKCKIPSSFFVKNCMDQYNLLKELSNKEEVVLWFEHDRYDQIMMIYLLTELSSLGFQDISLVSIDRYPGIEPFHGLGQLTTNQLIDLLPQKKTVTTKQIEEAKSVWKAYQSNDPKDLKKWIQNQKHELPFLKQAMISHVSYFPSTETGLNEVEHLALSLISDGKLQINQLFNKVSSARLNDGLSDFYFASLLNELMLGKYPLITSDSNLPNFEHPVSTATLEITQNGLDVLKGKSSRFDLIGMDWWIGGVHIHR</sequence>
<accession>A0A8J3EZU2</accession>